<dbReference type="GO" id="GO:0015095">
    <property type="term" value="F:magnesium ion transmembrane transporter activity"/>
    <property type="evidence" value="ECO:0007669"/>
    <property type="project" value="UniProtKB-UniRule"/>
</dbReference>
<dbReference type="CDD" id="cd04606">
    <property type="entry name" value="CBS_pair_Mg_transporter"/>
    <property type="match status" value="1"/>
</dbReference>
<proteinExistence type="inferred from homology"/>
<keyword evidence="5 9" id="KW-0460">Magnesium</keyword>
<dbReference type="EMBL" id="LNYP01000024">
    <property type="protein sequence ID" value="KTD38759.1"/>
    <property type="molecule type" value="Genomic_DNA"/>
</dbReference>
<evidence type="ECO:0000256" key="5">
    <source>
        <dbReference type="ARBA" id="ARBA00022842"/>
    </source>
</evidence>
<dbReference type="SUPFAM" id="SSF161093">
    <property type="entry name" value="MgtE membrane domain-like"/>
    <property type="match status" value="1"/>
</dbReference>
<feature type="transmembrane region" description="Helical" evidence="9">
    <location>
        <begin position="350"/>
        <end position="371"/>
    </location>
</feature>
<dbReference type="InterPro" id="IPR046342">
    <property type="entry name" value="CBS_dom_sf"/>
</dbReference>
<dbReference type="PANTHER" id="PTHR43773:SF1">
    <property type="entry name" value="MAGNESIUM TRANSPORTER MGTE"/>
    <property type="match status" value="1"/>
</dbReference>
<comment type="function">
    <text evidence="9">Acts as a magnesium transporter.</text>
</comment>
<accession>A0A0W0X2G0</accession>
<evidence type="ECO:0000256" key="9">
    <source>
        <dbReference type="RuleBase" id="RU362011"/>
    </source>
</evidence>
<feature type="domain" description="CBS" evidence="10">
    <location>
        <begin position="191"/>
        <end position="249"/>
    </location>
</feature>
<dbReference type="GO" id="GO:0046872">
    <property type="term" value="F:metal ion binding"/>
    <property type="evidence" value="ECO:0007669"/>
    <property type="project" value="UniProtKB-KW"/>
</dbReference>
<dbReference type="InterPro" id="IPR000644">
    <property type="entry name" value="CBS_dom"/>
</dbReference>
<keyword evidence="3 9" id="KW-0813">Transport</keyword>
<dbReference type="InterPro" id="IPR038076">
    <property type="entry name" value="MgtE_N_sf"/>
</dbReference>
<keyword evidence="9" id="KW-0479">Metal-binding</keyword>
<comment type="caution">
    <text evidence="9">Lacks conserved residue(s) required for the propagation of feature annotation.</text>
</comment>
<name>A0A0W0X2G0_9GAMM</name>
<keyword evidence="9" id="KW-1003">Cell membrane</keyword>
<dbReference type="NCBIfam" id="TIGR00400">
    <property type="entry name" value="mgtE"/>
    <property type="match status" value="1"/>
</dbReference>
<dbReference type="PATRIC" id="fig|29423.5.peg.1305"/>
<dbReference type="GO" id="GO:0005886">
    <property type="term" value="C:plasma membrane"/>
    <property type="evidence" value="ECO:0007669"/>
    <property type="project" value="UniProtKB-SubCell"/>
</dbReference>
<dbReference type="AlphaFoldDB" id="A0A0W0X2G0"/>
<evidence type="ECO:0000256" key="8">
    <source>
        <dbReference type="PROSITE-ProRule" id="PRU00703"/>
    </source>
</evidence>
<sequence>MRISKKNLPTKELIRFLSEASVPIIVKEINHEARERRGEIFNLLPANKADKVFSYLEPVHQAQIIRDIDNKKALALLEKMEPDDRARLFDELPEETSARFLRRLSVKERRATSLLLKYPNETAGRIMSPFFISLHTDMTVEESLRHVRTKGKDAETIYILPVVDQDMHLQGVVELDKLVMADPTQRVAQLMYKEIKSFSVYDDQEKVARFIQSTDWLAVPIVEDNQRLVGIVTIDDAMSIMQLEETEDIIRGSASGPLGKPYLSVPIFRLMKIRIIWLSMLAIAGTLTVNVLHTFETTLNQVIVLALFIPLLIGIGGNTGSQSATTIVRALAVEDVRVSDFLTVALRETAVGILIGLSLGLAGYFIVWLIFRQKIALIISFSLLAICTMAALTGSLMPILARVLRLDPAVVSAPFVSTIIDATGLLIYFMIAKIILNF</sequence>
<dbReference type="InterPro" id="IPR006667">
    <property type="entry name" value="SLC41_membr_dom"/>
</dbReference>
<keyword evidence="7 9" id="KW-0472">Membrane</keyword>
<evidence type="ECO:0000313" key="11">
    <source>
        <dbReference type="EMBL" id="KTD38759.1"/>
    </source>
</evidence>
<dbReference type="SUPFAM" id="SSF54631">
    <property type="entry name" value="CBS-domain pair"/>
    <property type="match status" value="1"/>
</dbReference>
<evidence type="ECO:0000256" key="1">
    <source>
        <dbReference type="ARBA" id="ARBA00004141"/>
    </source>
</evidence>
<keyword evidence="8" id="KW-0129">CBS domain</keyword>
<comment type="subcellular location">
    <subcellularLocation>
        <location evidence="9">Cell membrane</location>
        <topology evidence="9">Multi-pass membrane protein</topology>
    </subcellularLocation>
    <subcellularLocation>
        <location evidence="1">Membrane</location>
        <topology evidence="1">Multi-pass membrane protein</topology>
    </subcellularLocation>
</comment>
<gene>
    <name evidence="11" type="ORF">Loak_1247</name>
</gene>
<dbReference type="Pfam" id="PF03448">
    <property type="entry name" value="MgtE_N"/>
    <property type="match status" value="1"/>
</dbReference>
<evidence type="ECO:0000256" key="3">
    <source>
        <dbReference type="ARBA" id="ARBA00022448"/>
    </source>
</evidence>
<dbReference type="SMART" id="SM00924">
    <property type="entry name" value="MgtE_N"/>
    <property type="match status" value="1"/>
</dbReference>
<evidence type="ECO:0000259" key="10">
    <source>
        <dbReference type="PROSITE" id="PS51371"/>
    </source>
</evidence>
<dbReference type="Gene3D" id="1.25.60.10">
    <property type="entry name" value="MgtE N-terminal domain-like"/>
    <property type="match status" value="1"/>
</dbReference>
<dbReference type="PANTHER" id="PTHR43773">
    <property type="entry name" value="MAGNESIUM TRANSPORTER MGTE"/>
    <property type="match status" value="1"/>
</dbReference>
<dbReference type="InterPro" id="IPR006669">
    <property type="entry name" value="MgtE_transporter"/>
</dbReference>
<dbReference type="SUPFAM" id="SSF158791">
    <property type="entry name" value="MgtE N-terminal domain-like"/>
    <property type="match status" value="1"/>
</dbReference>
<evidence type="ECO:0000256" key="4">
    <source>
        <dbReference type="ARBA" id="ARBA00022692"/>
    </source>
</evidence>
<dbReference type="PROSITE" id="PS51371">
    <property type="entry name" value="CBS"/>
    <property type="match status" value="2"/>
</dbReference>
<dbReference type="Gene3D" id="3.10.580.10">
    <property type="entry name" value="CBS-domain"/>
    <property type="match status" value="1"/>
</dbReference>
<feature type="transmembrane region" description="Helical" evidence="9">
    <location>
        <begin position="413"/>
        <end position="436"/>
    </location>
</feature>
<comment type="subunit">
    <text evidence="9">Homodimer.</text>
</comment>
<protein>
    <recommendedName>
        <fullName evidence="9">Magnesium transporter MgtE</fullName>
    </recommendedName>
</protein>
<keyword evidence="6 9" id="KW-1133">Transmembrane helix</keyword>
<feature type="transmembrane region" description="Helical" evidence="9">
    <location>
        <begin position="378"/>
        <end position="401"/>
    </location>
</feature>
<feature type="transmembrane region" description="Helical" evidence="9">
    <location>
        <begin position="275"/>
        <end position="295"/>
    </location>
</feature>
<dbReference type="InterPro" id="IPR006668">
    <property type="entry name" value="Mg_transptr_MgtE_intracell_dom"/>
</dbReference>
<dbReference type="Pfam" id="PF01769">
    <property type="entry name" value="MgtE"/>
    <property type="match status" value="1"/>
</dbReference>
<evidence type="ECO:0000313" key="12">
    <source>
        <dbReference type="Proteomes" id="UP000054858"/>
    </source>
</evidence>
<dbReference type="Pfam" id="PF00571">
    <property type="entry name" value="CBS"/>
    <property type="match status" value="2"/>
</dbReference>
<dbReference type="RefSeq" id="WP_025386350.1">
    <property type="nucleotide sequence ID" value="NZ_KV441803.1"/>
</dbReference>
<dbReference type="InterPro" id="IPR036739">
    <property type="entry name" value="SLC41_membr_dom_sf"/>
</dbReference>
<dbReference type="Proteomes" id="UP000054858">
    <property type="component" value="Unassembled WGS sequence"/>
</dbReference>
<organism evidence="11 12">
    <name type="scientific">Legionella oakridgensis</name>
    <dbReference type="NCBI Taxonomy" id="29423"/>
    <lineage>
        <taxon>Bacteria</taxon>
        <taxon>Pseudomonadati</taxon>
        <taxon>Pseudomonadota</taxon>
        <taxon>Gammaproteobacteria</taxon>
        <taxon>Legionellales</taxon>
        <taxon>Legionellaceae</taxon>
        <taxon>Legionella</taxon>
    </lineage>
</organism>
<evidence type="ECO:0000256" key="2">
    <source>
        <dbReference type="ARBA" id="ARBA00009749"/>
    </source>
</evidence>
<keyword evidence="4 9" id="KW-0812">Transmembrane</keyword>
<feature type="domain" description="CBS" evidence="10">
    <location>
        <begin position="127"/>
        <end position="190"/>
    </location>
</feature>
<evidence type="ECO:0000256" key="6">
    <source>
        <dbReference type="ARBA" id="ARBA00022989"/>
    </source>
</evidence>
<comment type="caution">
    <text evidence="11">The sequence shown here is derived from an EMBL/GenBank/DDBJ whole genome shotgun (WGS) entry which is preliminary data.</text>
</comment>
<comment type="similarity">
    <text evidence="2 9">Belongs to the SLC41A transporter family.</text>
</comment>
<reference evidence="11 12" key="1">
    <citation type="submission" date="2015-11" db="EMBL/GenBank/DDBJ databases">
        <title>Genomic analysis of 38 Legionella species identifies large and diverse effector repertoires.</title>
        <authorList>
            <person name="Burstein D."/>
            <person name="Amaro F."/>
            <person name="Zusman T."/>
            <person name="Lifshitz Z."/>
            <person name="Cohen O."/>
            <person name="Gilbert J.A."/>
            <person name="Pupko T."/>
            <person name="Shuman H.A."/>
            <person name="Segal G."/>
        </authorList>
    </citation>
    <scope>NUCLEOTIDE SEQUENCE [LARGE SCALE GENOMIC DNA]</scope>
    <source>
        <strain evidence="11 12">Oak Ridge-10</strain>
    </source>
</reference>
<dbReference type="Gene3D" id="1.10.357.20">
    <property type="entry name" value="SLC41 divalent cation transporters, integral membrane domain"/>
    <property type="match status" value="1"/>
</dbReference>
<evidence type="ECO:0000256" key="7">
    <source>
        <dbReference type="ARBA" id="ARBA00023136"/>
    </source>
</evidence>